<dbReference type="GO" id="GO:0016878">
    <property type="term" value="F:acid-thiol ligase activity"/>
    <property type="evidence" value="ECO:0007669"/>
    <property type="project" value="UniProtKB-ARBA"/>
</dbReference>
<dbReference type="InterPro" id="IPR050237">
    <property type="entry name" value="ATP-dep_AMP-bd_enzyme"/>
</dbReference>
<dbReference type="PANTHER" id="PTHR43767:SF1">
    <property type="entry name" value="NONRIBOSOMAL PEPTIDE SYNTHASE PES1 (EUROFUNG)-RELATED"/>
    <property type="match status" value="1"/>
</dbReference>
<evidence type="ECO:0000313" key="4">
    <source>
        <dbReference type="Proteomes" id="UP000669179"/>
    </source>
</evidence>
<evidence type="ECO:0000313" key="3">
    <source>
        <dbReference type="EMBL" id="MBO2452823.1"/>
    </source>
</evidence>
<dbReference type="InterPro" id="IPR025110">
    <property type="entry name" value="AMP-bd_C"/>
</dbReference>
<organism evidence="3 4">
    <name type="scientific">Actinomadura barringtoniae</name>
    <dbReference type="NCBI Taxonomy" id="1427535"/>
    <lineage>
        <taxon>Bacteria</taxon>
        <taxon>Bacillati</taxon>
        <taxon>Actinomycetota</taxon>
        <taxon>Actinomycetes</taxon>
        <taxon>Streptosporangiales</taxon>
        <taxon>Thermomonosporaceae</taxon>
        <taxon>Actinomadura</taxon>
    </lineage>
</organism>
<dbReference type="Gene3D" id="3.30.300.30">
    <property type="match status" value="1"/>
</dbReference>
<dbReference type="PANTHER" id="PTHR43767">
    <property type="entry name" value="LONG-CHAIN-FATTY-ACID--COA LIGASE"/>
    <property type="match status" value="1"/>
</dbReference>
<dbReference type="Pfam" id="PF13193">
    <property type="entry name" value="AMP-binding_C"/>
    <property type="match status" value="1"/>
</dbReference>
<dbReference type="Proteomes" id="UP000669179">
    <property type="component" value="Unassembled WGS sequence"/>
</dbReference>
<evidence type="ECO:0000259" key="1">
    <source>
        <dbReference type="Pfam" id="PF00501"/>
    </source>
</evidence>
<dbReference type="PROSITE" id="PS00455">
    <property type="entry name" value="AMP_BINDING"/>
    <property type="match status" value="1"/>
</dbReference>
<dbReference type="RefSeq" id="WP_208260832.1">
    <property type="nucleotide sequence ID" value="NZ_JAGEOJ010000017.1"/>
</dbReference>
<dbReference type="SUPFAM" id="SSF56801">
    <property type="entry name" value="Acetyl-CoA synthetase-like"/>
    <property type="match status" value="1"/>
</dbReference>
<dbReference type="InterPro" id="IPR042099">
    <property type="entry name" value="ANL_N_sf"/>
</dbReference>
<protein>
    <submittedName>
        <fullName evidence="3">AMP-binding protein</fullName>
    </submittedName>
</protein>
<name>A0A939PMK5_9ACTN</name>
<dbReference type="Pfam" id="PF00501">
    <property type="entry name" value="AMP-binding"/>
    <property type="match status" value="1"/>
</dbReference>
<comment type="caution">
    <text evidence="3">The sequence shown here is derived from an EMBL/GenBank/DDBJ whole genome shotgun (WGS) entry which is preliminary data.</text>
</comment>
<feature type="domain" description="AMP-dependent synthetase/ligase" evidence="1">
    <location>
        <begin position="10"/>
        <end position="371"/>
    </location>
</feature>
<dbReference type="InterPro" id="IPR000873">
    <property type="entry name" value="AMP-dep_synth/lig_dom"/>
</dbReference>
<feature type="domain" description="AMP-binding enzyme C-terminal" evidence="2">
    <location>
        <begin position="421"/>
        <end position="495"/>
    </location>
</feature>
<dbReference type="EMBL" id="JAGEOJ010000017">
    <property type="protein sequence ID" value="MBO2452823.1"/>
    <property type="molecule type" value="Genomic_DNA"/>
</dbReference>
<dbReference type="Gene3D" id="3.40.50.12780">
    <property type="entry name" value="N-terminal domain of ligase-like"/>
    <property type="match status" value="1"/>
</dbReference>
<dbReference type="AlphaFoldDB" id="A0A939PMK5"/>
<proteinExistence type="predicted"/>
<sequence>MHITHIVHRALQLAPDEPVTVYGDRIRTAREQAGRVARLAGALRERGVRDGEHVGMLALGSDRYIEFFLAVAWANGVFHPVNPAWSTQEMIYALAESRTEILFVDDAFLDRLAEIREACPDLREVVHVGDGPAPAGLPGFEALISSTEPIEDARRGGEAPAGVVYTSGTTGRAKGVVVSHAGLIHSALLLPARVPCHGVPGGHILITSNFSSISMLITWLVQGMWGGLTVTPLSTDVDGLLDAIERHQVTHAPFAPGTLQQIVDHPDITSRDLSSMRSIAYGAAPITEALLTRVMEAFPNAALHQWYGMNEFGLATLLPPEDHLAGRKLRSAGRPALGAEVRIVDDKAAEMPRGQVGEIVVRTGAMMLGYLNKPEETARTIRDGWVHTGDGGYMDEDGYIYIVDRIKDVINVDGWNVYSTEVEQAIAAHPAVAAVAVIGIPDDKPGEKVHAVIVLKHGRTASAEDIRRHCEPLIAWKTPTSYEFVAALPLSTTGKVLKRELREPHWKGMDRRVN</sequence>
<keyword evidence="4" id="KW-1185">Reference proteome</keyword>
<accession>A0A939PMK5</accession>
<dbReference type="InterPro" id="IPR020845">
    <property type="entry name" value="AMP-binding_CS"/>
</dbReference>
<dbReference type="InterPro" id="IPR045851">
    <property type="entry name" value="AMP-bd_C_sf"/>
</dbReference>
<evidence type="ECO:0000259" key="2">
    <source>
        <dbReference type="Pfam" id="PF13193"/>
    </source>
</evidence>
<reference evidence="3" key="1">
    <citation type="submission" date="2021-03" db="EMBL/GenBank/DDBJ databases">
        <authorList>
            <person name="Kanchanasin P."/>
            <person name="Saeng-In P."/>
            <person name="Phongsopitanun W."/>
            <person name="Yuki M."/>
            <person name="Kudo T."/>
            <person name="Ohkuma M."/>
            <person name="Tanasupawat S."/>
        </authorList>
    </citation>
    <scope>NUCLEOTIDE SEQUENCE</scope>
    <source>
        <strain evidence="3">GKU 128</strain>
    </source>
</reference>
<gene>
    <name evidence="3" type="ORF">J4573_37425</name>
</gene>